<name>A0A8S5TSJ6_9CAUD</name>
<proteinExistence type="predicted"/>
<feature type="region of interest" description="Disordered" evidence="1">
    <location>
        <begin position="63"/>
        <end position="83"/>
    </location>
</feature>
<accession>A0A8S5TSJ6</accession>
<dbReference type="EMBL" id="BK015918">
    <property type="protein sequence ID" value="DAF85177.1"/>
    <property type="molecule type" value="Genomic_DNA"/>
</dbReference>
<organism evidence="2">
    <name type="scientific">Siphoviridae sp. ctxdc10</name>
    <dbReference type="NCBI Taxonomy" id="2825740"/>
    <lineage>
        <taxon>Viruses</taxon>
        <taxon>Duplodnaviria</taxon>
        <taxon>Heunggongvirae</taxon>
        <taxon>Uroviricota</taxon>
        <taxon>Caudoviricetes</taxon>
    </lineage>
</organism>
<sequence>MKEKTFFGFDVTPRGVYRKEISRLRDEVGYQQKRADMLYSRNLDMNDKLKRAMETIHRLEAKLASHDRERDKQGRFKKSQKGI</sequence>
<feature type="compositionally biased region" description="Basic and acidic residues" evidence="1">
    <location>
        <begin position="63"/>
        <end position="74"/>
    </location>
</feature>
<evidence type="ECO:0000256" key="1">
    <source>
        <dbReference type="SAM" id="MobiDB-lite"/>
    </source>
</evidence>
<evidence type="ECO:0000313" key="2">
    <source>
        <dbReference type="EMBL" id="DAF85177.1"/>
    </source>
</evidence>
<protein>
    <submittedName>
        <fullName evidence="2">Uncharacterized protein</fullName>
    </submittedName>
</protein>
<reference evidence="2" key="1">
    <citation type="journal article" date="2021" name="Proc. Natl. Acad. Sci. U.S.A.">
        <title>A Catalog of Tens of Thousands of Viruses from Human Metagenomes Reveals Hidden Associations with Chronic Diseases.</title>
        <authorList>
            <person name="Tisza M.J."/>
            <person name="Buck C.B."/>
        </authorList>
    </citation>
    <scope>NUCLEOTIDE SEQUENCE</scope>
    <source>
        <strain evidence="2">Ctxdc10</strain>
    </source>
</reference>